<dbReference type="OrthoDB" id="4772757at2759"/>
<organism evidence="3 4">
    <name type="scientific">Pseudocercospora fijiensis (strain CIRAD86)</name>
    <name type="common">Black leaf streak disease fungus</name>
    <name type="synonym">Mycosphaerella fijiensis</name>
    <dbReference type="NCBI Taxonomy" id="383855"/>
    <lineage>
        <taxon>Eukaryota</taxon>
        <taxon>Fungi</taxon>
        <taxon>Dikarya</taxon>
        <taxon>Ascomycota</taxon>
        <taxon>Pezizomycotina</taxon>
        <taxon>Dothideomycetes</taxon>
        <taxon>Dothideomycetidae</taxon>
        <taxon>Mycosphaerellales</taxon>
        <taxon>Mycosphaerellaceae</taxon>
        <taxon>Pseudocercospora</taxon>
    </lineage>
</organism>
<dbReference type="GO" id="GO:0051017">
    <property type="term" value="P:actin filament bundle assembly"/>
    <property type="evidence" value="ECO:0007669"/>
    <property type="project" value="TreeGrafter"/>
</dbReference>
<reference evidence="3 4" key="1">
    <citation type="journal article" date="2012" name="PLoS Pathog.">
        <title>Diverse lifestyles and strategies of plant pathogenesis encoded in the genomes of eighteen Dothideomycetes fungi.</title>
        <authorList>
            <person name="Ohm R.A."/>
            <person name="Feau N."/>
            <person name="Henrissat B."/>
            <person name="Schoch C.L."/>
            <person name="Horwitz B.A."/>
            <person name="Barry K.W."/>
            <person name="Condon B.J."/>
            <person name="Copeland A.C."/>
            <person name="Dhillon B."/>
            <person name="Glaser F."/>
            <person name="Hesse C.N."/>
            <person name="Kosti I."/>
            <person name="LaButti K."/>
            <person name="Lindquist E.A."/>
            <person name="Lucas S."/>
            <person name="Salamov A.A."/>
            <person name="Bradshaw R.E."/>
            <person name="Ciuffetti L."/>
            <person name="Hamelin R.C."/>
            <person name="Kema G.H.J."/>
            <person name="Lawrence C."/>
            <person name="Scott J.A."/>
            <person name="Spatafora J.W."/>
            <person name="Turgeon B.G."/>
            <person name="de Wit P.J.G.M."/>
            <person name="Zhong S."/>
            <person name="Goodwin S.B."/>
            <person name="Grigoriev I.V."/>
        </authorList>
    </citation>
    <scope>NUCLEOTIDE SEQUENCE [LARGE SCALE GENOMIC DNA]</scope>
    <source>
        <strain evidence="3 4">CIRAD86</strain>
    </source>
</reference>
<dbReference type="GO" id="GO:0051015">
    <property type="term" value="F:actin filament binding"/>
    <property type="evidence" value="ECO:0007669"/>
    <property type="project" value="TreeGrafter"/>
</dbReference>
<protein>
    <submittedName>
        <fullName evidence="3">Uncharacterized protein</fullName>
    </submittedName>
</protein>
<dbReference type="Proteomes" id="UP000016932">
    <property type="component" value="Unassembled WGS sequence"/>
</dbReference>
<dbReference type="VEuPathDB" id="FungiDB:MYCFIDRAFT_210128"/>
<sequence>MAFYDDPGREAILCARLILDADSEGTSLGSKDEDGRIPLHYASAVMGENLQLLPLLIDATTDQTLVLAQDKWGQLPLHYSIAIRHHGGAACFTSKFVAALLQADHEKKSLHIADNSGRLPVHCPALEGCLACVKLLVEADVTRSSLLVRDRDGATPLECAQRGQEDHEREGYRTEYLEDKLNKYIDVVQYLTKATAEAQRLQANESKVADSTAGSSS</sequence>
<dbReference type="AlphaFoldDB" id="N1QD05"/>
<dbReference type="InterPro" id="IPR036770">
    <property type="entry name" value="Ankyrin_rpt-contain_sf"/>
</dbReference>
<dbReference type="GeneID" id="19336996"/>
<dbReference type="PANTHER" id="PTHR24153:SF8">
    <property type="entry name" value="FORKED, ISOFORM F"/>
    <property type="match status" value="1"/>
</dbReference>
<dbReference type="PANTHER" id="PTHR24153">
    <property type="entry name" value="ESPIN"/>
    <property type="match status" value="1"/>
</dbReference>
<dbReference type="GO" id="GO:0005737">
    <property type="term" value="C:cytoplasm"/>
    <property type="evidence" value="ECO:0007669"/>
    <property type="project" value="TreeGrafter"/>
</dbReference>
<keyword evidence="1" id="KW-0677">Repeat</keyword>
<keyword evidence="4" id="KW-1185">Reference proteome</keyword>
<dbReference type="KEGG" id="pfj:MYCFIDRAFT_210128"/>
<accession>N1QD05</accession>
<proteinExistence type="predicted"/>
<dbReference type="RefSeq" id="XP_007922129.1">
    <property type="nucleotide sequence ID" value="XM_007923938.1"/>
</dbReference>
<dbReference type="HOGENOM" id="CLU_1272773_0_0_1"/>
<dbReference type="SUPFAM" id="SSF48403">
    <property type="entry name" value="Ankyrin repeat"/>
    <property type="match status" value="1"/>
</dbReference>
<keyword evidence="2" id="KW-0040">ANK repeat</keyword>
<evidence type="ECO:0000313" key="3">
    <source>
        <dbReference type="EMBL" id="EME89543.1"/>
    </source>
</evidence>
<evidence type="ECO:0000256" key="2">
    <source>
        <dbReference type="ARBA" id="ARBA00023043"/>
    </source>
</evidence>
<gene>
    <name evidence="3" type="ORF">MYCFIDRAFT_210128</name>
</gene>
<name>N1QD05_PSEFD</name>
<evidence type="ECO:0000256" key="1">
    <source>
        <dbReference type="ARBA" id="ARBA00022737"/>
    </source>
</evidence>
<evidence type="ECO:0000313" key="4">
    <source>
        <dbReference type="Proteomes" id="UP000016932"/>
    </source>
</evidence>
<dbReference type="Gene3D" id="1.25.40.20">
    <property type="entry name" value="Ankyrin repeat-containing domain"/>
    <property type="match status" value="1"/>
</dbReference>
<dbReference type="EMBL" id="KB446555">
    <property type="protein sequence ID" value="EME89543.1"/>
    <property type="molecule type" value="Genomic_DNA"/>
</dbReference>
<dbReference type="InterPro" id="IPR052420">
    <property type="entry name" value="Espin/Espin-like"/>
</dbReference>